<dbReference type="InterPro" id="IPR001623">
    <property type="entry name" value="DnaJ_domain"/>
</dbReference>
<dbReference type="RefSeq" id="WP_202007204.1">
    <property type="nucleotide sequence ID" value="NZ_JAERRB010000001.1"/>
</dbReference>
<dbReference type="PRINTS" id="PR00625">
    <property type="entry name" value="JDOMAIN"/>
</dbReference>
<evidence type="ECO:0000256" key="1">
    <source>
        <dbReference type="SAM" id="Phobius"/>
    </source>
</evidence>
<feature type="transmembrane region" description="Helical" evidence="1">
    <location>
        <begin position="112"/>
        <end position="134"/>
    </location>
</feature>
<sequence length="271" mass="32090">MDYYQILNLSQHASEAEIKAAYRTLIKKYHPDKNSSPEAQAFTLKLNEAYEVLSDPARRWTYDQRFQYLFVEQTVHEEDPREVYRREYVKRKREEEREEARRVRKQELLRKHWVFIISRILSFGIFPLAIFLLLDRYLPAARLNEKIVTGWQVTVTGGEIITYLRTPILTIEVPPGIQVNYDYEHDPEIPVVFKRSPFLHKLKTVAINDGYLQPEFPLSTPPYEEQDLMLWPLLATTLILMLHRRFSQLAYVVSCAQVSFVIIALMEILTR</sequence>
<organism evidence="3 4">
    <name type="scientific">Chryseolinea lacunae</name>
    <dbReference type="NCBI Taxonomy" id="2801331"/>
    <lineage>
        <taxon>Bacteria</taxon>
        <taxon>Pseudomonadati</taxon>
        <taxon>Bacteroidota</taxon>
        <taxon>Cytophagia</taxon>
        <taxon>Cytophagales</taxon>
        <taxon>Fulvivirgaceae</taxon>
        <taxon>Chryseolinea</taxon>
    </lineage>
</organism>
<protein>
    <submittedName>
        <fullName evidence="3">J domain-containing protein</fullName>
    </submittedName>
</protein>
<accession>A0ABS1KL22</accession>
<dbReference type="CDD" id="cd06257">
    <property type="entry name" value="DnaJ"/>
    <property type="match status" value="1"/>
</dbReference>
<keyword evidence="1" id="KW-0812">Transmembrane</keyword>
<reference evidence="3 4" key="1">
    <citation type="submission" date="2021-01" db="EMBL/GenBank/DDBJ databases">
        <title>Chryseolinea sp. Jin1 Genome sequencing and assembly.</title>
        <authorList>
            <person name="Kim I."/>
        </authorList>
    </citation>
    <scope>NUCLEOTIDE SEQUENCE [LARGE SCALE GENOMIC DNA]</scope>
    <source>
        <strain evidence="3 4">Jin1</strain>
    </source>
</reference>
<dbReference type="EMBL" id="JAERRB010000001">
    <property type="protein sequence ID" value="MBL0740146.1"/>
    <property type="molecule type" value="Genomic_DNA"/>
</dbReference>
<name>A0ABS1KL22_9BACT</name>
<dbReference type="Pfam" id="PF00226">
    <property type="entry name" value="DnaJ"/>
    <property type="match status" value="1"/>
</dbReference>
<dbReference type="Gene3D" id="1.10.287.110">
    <property type="entry name" value="DnaJ domain"/>
    <property type="match status" value="1"/>
</dbReference>
<gene>
    <name evidence="3" type="ORF">JI741_02895</name>
</gene>
<dbReference type="PROSITE" id="PS50076">
    <property type="entry name" value="DNAJ_2"/>
    <property type="match status" value="1"/>
</dbReference>
<proteinExistence type="predicted"/>
<dbReference type="PANTHER" id="PTHR43908">
    <property type="entry name" value="AT29763P-RELATED"/>
    <property type="match status" value="1"/>
</dbReference>
<feature type="domain" description="J" evidence="2">
    <location>
        <begin position="2"/>
        <end position="66"/>
    </location>
</feature>
<keyword evidence="1" id="KW-0472">Membrane</keyword>
<evidence type="ECO:0000313" key="3">
    <source>
        <dbReference type="EMBL" id="MBL0740146.1"/>
    </source>
</evidence>
<dbReference type="InterPro" id="IPR036869">
    <property type="entry name" value="J_dom_sf"/>
</dbReference>
<dbReference type="Proteomes" id="UP000613030">
    <property type="component" value="Unassembled WGS sequence"/>
</dbReference>
<keyword evidence="1" id="KW-1133">Transmembrane helix</keyword>
<evidence type="ECO:0000259" key="2">
    <source>
        <dbReference type="PROSITE" id="PS50076"/>
    </source>
</evidence>
<keyword evidence="4" id="KW-1185">Reference proteome</keyword>
<evidence type="ECO:0000313" key="4">
    <source>
        <dbReference type="Proteomes" id="UP000613030"/>
    </source>
</evidence>
<feature type="transmembrane region" description="Helical" evidence="1">
    <location>
        <begin position="250"/>
        <end position="269"/>
    </location>
</feature>
<dbReference type="SMART" id="SM00271">
    <property type="entry name" value="DnaJ"/>
    <property type="match status" value="1"/>
</dbReference>
<dbReference type="PANTHER" id="PTHR43908:SF3">
    <property type="entry name" value="AT29763P-RELATED"/>
    <property type="match status" value="1"/>
</dbReference>
<dbReference type="SUPFAM" id="SSF46565">
    <property type="entry name" value="Chaperone J-domain"/>
    <property type="match status" value="1"/>
</dbReference>
<comment type="caution">
    <text evidence="3">The sequence shown here is derived from an EMBL/GenBank/DDBJ whole genome shotgun (WGS) entry which is preliminary data.</text>
</comment>
<dbReference type="InterPro" id="IPR051100">
    <property type="entry name" value="DnaJ_subfamily_B/C"/>
</dbReference>